<evidence type="ECO:0000256" key="2">
    <source>
        <dbReference type="ARBA" id="ARBA00007528"/>
    </source>
</evidence>
<evidence type="ECO:0000256" key="10">
    <source>
        <dbReference type="SAM" id="MobiDB-lite"/>
    </source>
</evidence>
<keyword evidence="5 9" id="KW-0472">Membrane</keyword>
<dbReference type="EMBL" id="CDHN01000004">
    <property type="protein sequence ID" value="CEJ92516.1"/>
    <property type="molecule type" value="Genomic_DNA"/>
</dbReference>
<feature type="compositionally biased region" description="Polar residues" evidence="10">
    <location>
        <begin position="429"/>
        <end position="438"/>
    </location>
</feature>
<feature type="chain" id="PRO_5005108653" description="1,3-beta-glucanosyltransferase" evidence="9">
    <location>
        <begin position="19"/>
        <end position="477"/>
    </location>
</feature>
<name>A0A0A1T5Q9_9HYPO</name>
<gene>
    <name evidence="12" type="ORF">VHEMI08165</name>
</gene>
<dbReference type="EC" id="2.4.1.-" evidence="9"/>
<keyword evidence="13" id="KW-1185">Reference proteome</keyword>
<evidence type="ECO:0000256" key="9">
    <source>
        <dbReference type="RuleBase" id="RU361209"/>
    </source>
</evidence>
<dbReference type="SMART" id="SM00768">
    <property type="entry name" value="X8"/>
    <property type="match status" value="1"/>
</dbReference>
<dbReference type="Pfam" id="PF03198">
    <property type="entry name" value="Glyco_hydro_72"/>
    <property type="match status" value="2"/>
</dbReference>
<evidence type="ECO:0000313" key="13">
    <source>
        <dbReference type="Proteomes" id="UP000039046"/>
    </source>
</evidence>
<dbReference type="Proteomes" id="UP000039046">
    <property type="component" value="Unassembled WGS sequence"/>
</dbReference>
<dbReference type="PANTHER" id="PTHR31468:SF2">
    <property type="entry name" value="1,3-BETA-GLUCANOSYLTRANSFERASE GAS1"/>
    <property type="match status" value="1"/>
</dbReference>
<comment type="similarity">
    <text evidence="2 9">Belongs to the glycosyl hydrolase 72 family.</text>
</comment>
<dbReference type="Gene3D" id="1.20.58.1040">
    <property type="match status" value="1"/>
</dbReference>
<dbReference type="GO" id="GO:0031505">
    <property type="term" value="P:fungal-type cell wall organization"/>
    <property type="evidence" value="ECO:0007669"/>
    <property type="project" value="TreeGrafter"/>
</dbReference>
<dbReference type="PANTHER" id="PTHR31468">
    <property type="entry name" value="1,3-BETA-GLUCANOSYLTRANSFERASE GAS1"/>
    <property type="match status" value="1"/>
</dbReference>
<keyword evidence="3 9" id="KW-0336">GPI-anchor</keyword>
<comment type="subcellular location">
    <subcellularLocation>
        <location evidence="1 9">Cell membrane</location>
        <topology evidence="1 9">Lipid-anchor</topology>
        <topology evidence="1 9">GPI-anchor</topology>
    </subcellularLocation>
</comment>
<dbReference type="SUPFAM" id="SSF51445">
    <property type="entry name" value="(Trans)glycosidases"/>
    <property type="match status" value="1"/>
</dbReference>
<evidence type="ECO:0000256" key="4">
    <source>
        <dbReference type="ARBA" id="ARBA00022729"/>
    </source>
</evidence>
<feature type="region of interest" description="Disordered" evidence="10">
    <location>
        <begin position="429"/>
        <end position="454"/>
    </location>
</feature>
<proteinExistence type="inferred from homology"/>
<sequence>MASAKFLSLLALAGVVAAADMPIISIKGSKFFYPNGTQFFMKGVAYQQGVGQAGSGATADGSSYLDPLADEARCKNDIPLLASLGTNVIRTYAIDPTKDHSACMKLLQDNNIYIVSDLSEPTTSINRDDPSWDVTLYKRYTSVVDTLSQYPNVIGFFAGNEVANQLNNTASSAFVKAAVRDTKAYIKAKKYRTSLGVGYAANDDQDIVENLADYFNCGDASSAIDFFGYNKPDGAAGRTWTDTAALYSANMSKVFSGGIVYEFFQEDNDYGLYKAAGSSGSKLKDFDPLAKAVAKASPQGVDMNSYSSSAKAASCPAVNGKWGAKDTLPPTPNDNACSCMYNASSCVPAANLKASSYGKIFDYIGANQPSALDAIAANGTTGKYGQYAGCDAKSKLAIALTAYYKALKSDPSACKFDGSAVLQTANTAGDCSKQTPSNGAGTASSGGSSGSSGDKNAGIKTYSVSAVVALAALAAAF</sequence>
<dbReference type="GO" id="GO:0098552">
    <property type="term" value="C:side of membrane"/>
    <property type="evidence" value="ECO:0007669"/>
    <property type="project" value="UniProtKB-KW"/>
</dbReference>
<keyword evidence="4 9" id="KW-0732">Signal</keyword>
<dbReference type="AlphaFoldDB" id="A0A0A1T5Q9"/>
<dbReference type="InterPro" id="IPR012946">
    <property type="entry name" value="X8"/>
</dbReference>
<organism evidence="12 13">
    <name type="scientific">[Torrubiella] hemipterigena</name>
    <dbReference type="NCBI Taxonomy" id="1531966"/>
    <lineage>
        <taxon>Eukaryota</taxon>
        <taxon>Fungi</taxon>
        <taxon>Dikarya</taxon>
        <taxon>Ascomycota</taxon>
        <taxon>Pezizomycotina</taxon>
        <taxon>Sordariomycetes</taxon>
        <taxon>Hypocreomycetidae</taxon>
        <taxon>Hypocreales</taxon>
        <taxon>Clavicipitaceae</taxon>
        <taxon>Clavicipitaceae incertae sedis</taxon>
        <taxon>'Torrubiella' clade</taxon>
    </lineage>
</organism>
<evidence type="ECO:0000256" key="5">
    <source>
        <dbReference type="ARBA" id="ARBA00023136"/>
    </source>
</evidence>
<evidence type="ECO:0000313" key="12">
    <source>
        <dbReference type="EMBL" id="CEJ92516.1"/>
    </source>
</evidence>
<dbReference type="OrthoDB" id="421038at2759"/>
<evidence type="ECO:0000256" key="6">
    <source>
        <dbReference type="ARBA" id="ARBA00023157"/>
    </source>
</evidence>
<protein>
    <recommendedName>
        <fullName evidence="9">1,3-beta-glucanosyltransferase</fullName>
        <ecNumber evidence="9">2.4.1.-</ecNumber>
    </recommendedName>
</protein>
<evidence type="ECO:0000256" key="8">
    <source>
        <dbReference type="ARBA" id="ARBA00023288"/>
    </source>
</evidence>
<feature type="domain" description="X8" evidence="11">
    <location>
        <begin position="344"/>
        <end position="433"/>
    </location>
</feature>
<keyword evidence="7" id="KW-0325">Glycoprotein</keyword>
<keyword evidence="9" id="KW-0808">Transferase</keyword>
<dbReference type="InterPro" id="IPR017853">
    <property type="entry name" value="GH"/>
</dbReference>
<keyword evidence="6" id="KW-1015">Disulfide bond</keyword>
<dbReference type="Gene3D" id="3.20.20.80">
    <property type="entry name" value="Glycosidases"/>
    <property type="match status" value="2"/>
</dbReference>
<evidence type="ECO:0000259" key="11">
    <source>
        <dbReference type="SMART" id="SM00768"/>
    </source>
</evidence>
<keyword evidence="8 9" id="KW-0449">Lipoprotein</keyword>
<dbReference type="GO" id="GO:0005886">
    <property type="term" value="C:plasma membrane"/>
    <property type="evidence" value="ECO:0007669"/>
    <property type="project" value="UniProtKB-SubCell"/>
</dbReference>
<dbReference type="Pfam" id="PF07983">
    <property type="entry name" value="X8"/>
    <property type="match status" value="1"/>
</dbReference>
<reference evidence="12 13" key="1">
    <citation type="journal article" date="2015" name="Genome Announc.">
        <title>Draft Genome Sequence and Gene Annotation of the Entomopathogenic Fungus Verticillium hemipterigenum.</title>
        <authorList>
            <person name="Horn F."/>
            <person name="Habel A."/>
            <person name="Scharf D.H."/>
            <person name="Dworschak J."/>
            <person name="Brakhage A.A."/>
            <person name="Guthke R."/>
            <person name="Hertweck C."/>
            <person name="Linde J."/>
        </authorList>
    </citation>
    <scope>NUCLEOTIDE SEQUENCE [LARGE SCALE GENOMIC DNA]</scope>
</reference>
<evidence type="ECO:0000256" key="7">
    <source>
        <dbReference type="ARBA" id="ARBA00023180"/>
    </source>
</evidence>
<dbReference type="GO" id="GO:0071970">
    <property type="term" value="P:fungal-type cell wall (1-&gt;3)-beta-D-glucan biosynthetic process"/>
    <property type="evidence" value="ECO:0007669"/>
    <property type="project" value="TreeGrafter"/>
</dbReference>
<dbReference type="GO" id="GO:0042124">
    <property type="term" value="F:1,3-beta-glucanosyltransferase activity"/>
    <property type="evidence" value="ECO:0007669"/>
    <property type="project" value="TreeGrafter"/>
</dbReference>
<evidence type="ECO:0000256" key="3">
    <source>
        <dbReference type="ARBA" id="ARBA00022622"/>
    </source>
</evidence>
<dbReference type="InterPro" id="IPR004886">
    <property type="entry name" value="Glucanosyltransferase"/>
</dbReference>
<evidence type="ECO:0000256" key="1">
    <source>
        <dbReference type="ARBA" id="ARBA00004609"/>
    </source>
</evidence>
<comment type="function">
    <text evidence="9">Splits internally a 1,3-beta-glucan molecule and transfers the newly generated reducing end (the donor) to the non-reducing end of another 1,3-beta-glucan molecule (the acceptor) forming a 1,3-beta linkage, resulting in the elongation of 1,3-beta-glucan chains in the cell wall.</text>
</comment>
<accession>A0A0A1T5Q9</accession>
<feature type="signal peptide" evidence="9">
    <location>
        <begin position="1"/>
        <end position="18"/>
    </location>
</feature>